<name>A0A4S5BIQ2_9ACTN</name>
<organism evidence="1 2">
    <name type="scientific">Candidatus Frankia alpina</name>
    <dbReference type="NCBI Taxonomy" id="2699483"/>
    <lineage>
        <taxon>Bacteria</taxon>
        <taxon>Bacillati</taxon>
        <taxon>Actinomycetota</taxon>
        <taxon>Actinomycetes</taxon>
        <taxon>Frankiales</taxon>
        <taxon>Frankiaceae</taxon>
        <taxon>Frankia</taxon>
    </lineage>
</organism>
<evidence type="ECO:0000313" key="1">
    <source>
        <dbReference type="EMBL" id="THJ30743.1"/>
    </source>
</evidence>
<sequence>MASGKDKISEFLNSFSWQDGLRALIDEGLTNREIAEHLNLNRNGNIKMSSAVAQARRWRNAVTGSTRQQRGGKVGPKNTAAVDALQRRAAAAYGSRRGLVGWQAAVRSKTDKHG</sequence>
<dbReference type="EMBL" id="SSXH01000984">
    <property type="protein sequence ID" value="THJ30743.1"/>
    <property type="molecule type" value="Genomic_DNA"/>
</dbReference>
<gene>
    <name evidence="1" type="ORF">E7Y31_22530</name>
</gene>
<dbReference type="Proteomes" id="UP000305282">
    <property type="component" value="Unassembled WGS sequence"/>
</dbReference>
<dbReference type="AlphaFoldDB" id="A0A4S5BIQ2"/>
<reference evidence="1 2" key="1">
    <citation type="submission" date="2019-04" db="EMBL/GenBank/DDBJ databases">
        <title>Draft genome sequences for three unisolated Alnus-infective Frankia Sp+ strains, AgTrS, AiOr and AvVan, the first sequenced Frankia strains able to sporulate in-planta.</title>
        <authorList>
            <person name="Bethencourt L."/>
            <person name="Vautrin F."/>
            <person name="Taib N."/>
            <person name="Dubost A."/>
            <person name="Castro-Garcia L."/>
            <person name="Imbaud O."/>
            <person name="Abrouk D."/>
            <person name="Fournier P."/>
            <person name="Briolay J."/>
            <person name="Nguyen A."/>
            <person name="Normand P."/>
            <person name="Fernandez M.P."/>
            <person name="Brochier-Armanet C."/>
            <person name="Herrera-Belaroussi A."/>
        </authorList>
    </citation>
    <scope>NUCLEOTIDE SEQUENCE [LARGE SCALE GENOMIC DNA]</scope>
    <source>
        <strain evidence="1 2">AvVan</strain>
    </source>
</reference>
<protein>
    <submittedName>
        <fullName evidence="1">Uncharacterized protein</fullName>
    </submittedName>
</protein>
<proteinExistence type="predicted"/>
<keyword evidence="2" id="KW-1185">Reference proteome</keyword>
<comment type="caution">
    <text evidence="1">The sequence shown here is derived from an EMBL/GenBank/DDBJ whole genome shotgun (WGS) entry which is preliminary data.</text>
</comment>
<accession>A0A4S5BIQ2</accession>
<evidence type="ECO:0000313" key="2">
    <source>
        <dbReference type="Proteomes" id="UP000305282"/>
    </source>
</evidence>